<proteinExistence type="predicted"/>
<evidence type="ECO:0000313" key="1">
    <source>
        <dbReference type="EMBL" id="KAK7441018.1"/>
    </source>
</evidence>
<protein>
    <submittedName>
        <fullName evidence="1">Uncharacterized protein</fullName>
    </submittedName>
</protein>
<comment type="caution">
    <text evidence="1">The sequence shown here is derived from an EMBL/GenBank/DDBJ whole genome shotgun (WGS) entry which is preliminary data.</text>
</comment>
<dbReference type="Proteomes" id="UP001498398">
    <property type="component" value="Unassembled WGS sequence"/>
</dbReference>
<name>A0ABR1IX25_9AGAR</name>
<accession>A0ABR1IX25</accession>
<evidence type="ECO:0000313" key="2">
    <source>
        <dbReference type="Proteomes" id="UP001498398"/>
    </source>
</evidence>
<organism evidence="1 2">
    <name type="scientific">Marasmiellus scandens</name>
    <dbReference type="NCBI Taxonomy" id="2682957"/>
    <lineage>
        <taxon>Eukaryota</taxon>
        <taxon>Fungi</taxon>
        <taxon>Dikarya</taxon>
        <taxon>Basidiomycota</taxon>
        <taxon>Agaricomycotina</taxon>
        <taxon>Agaricomycetes</taxon>
        <taxon>Agaricomycetidae</taxon>
        <taxon>Agaricales</taxon>
        <taxon>Marasmiineae</taxon>
        <taxon>Omphalotaceae</taxon>
        <taxon>Marasmiellus</taxon>
    </lineage>
</organism>
<keyword evidence="2" id="KW-1185">Reference proteome</keyword>
<reference evidence="1 2" key="1">
    <citation type="submission" date="2024-01" db="EMBL/GenBank/DDBJ databases">
        <title>A draft genome for the cacao thread blight pathogen Marasmiellus scandens.</title>
        <authorList>
            <person name="Baruah I.K."/>
            <person name="Leung J."/>
            <person name="Bukari Y."/>
            <person name="Amoako-Attah I."/>
            <person name="Meinhardt L.W."/>
            <person name="Bailey B.A."/>
            <person name="Cohen S.P."/>
        </authorList>
    </citation>
    <scope>NUCLEOTIDE SEQUENCE [LARGE SCALE GENOMIC DNA]</scope>
    <source>
        <strain evidence="1 2">GH-19</strain>
    </source>
</reference>
<sequence>MIPCYARLTKEFGGQTMCTLGDAAYLGSREAFLSSSRGVPRRERRCWSGGCVDDRDLVGFKVA</sequence>
<dbReference type="EMBL" id="JBANRG010000065">
    <property type="protein sequence ID" value="KAK7441018.1"/>
    <property type="molecule type" value="Genomic_DNA"/>
</dbReference>
<gene>
    <name evidence="1" type="ORF">VKT23_016799</name>
</gene>